<organism evidence="2 3">
    <name type="scientific">Caenorhabditis elegans</name>
    <dbReference type="NCBI Taxonomy" id="6239"/>
    <lineage>
        <taxon>Eukaryota</taxon>
        <taxon>Metazoa</taxon>
        <taxon>Ecdysozoa</taxon>
        <taxon>Nematoda</taxon>
        <taxon>Chromadorea</taxon>
        <taxon>Rhabditida</taxon>
        <taxon>Rhabditina</taxon>
        <taxon>Rhabditomorpha</taxon>
        <taxon>Rhabditoidea</taxon>
        <taxon>Rhabditidae</taxon>
        <taxon>Peloderinae</taxon>
        <taxon>Caenorhabditis</taxon>
    </lineage>
</organism>
<dbReference type="AGR" id="WB:WBGene00008796"/>
<keyword evidence="3" id="KW-1185">Reference proteome</keyword>
<dbReference type="CTD" id="3565526"/>
<keyword evidence="1" id="KW-0812">Transmembrane</keyword>
<gene>
    <name evidence="2" type="ORF">CELE_F14D7.9</name>
    <name evidence="2 4" type="ORF">F14D7.9</name>
</gene>
<dbReference type="PaxDb" id="6239-F14D7.9"/>
<reference evidence="2 3" key="1">
    <citation type="journal article" date="1998" name="Science">
        <title>Genome sequence of the nematode C. elegans: a platform for investigating biology.</title>
        <authorList>
            <consortium name="The C. elegans sequencing consortium"/>
            <person name="Sulson J.E."/>
            <person name="Waterston R."/>
        </authorList>
    </citation>
    <scope>NUCLEOTIDE SEQUENCE [LARGE SCALE GENOMIC DNA]</scope>
    <source>
        <strain evidence="2 3">Bristol N2</strain>
    </source>
</reference>
<dbReference type="GeneID" id="3565526"/>
<evidence type="ECO:0000313" key="3">
    <source>
        <dbReference type="Proteomes" id="UP000001940"/>
    </source>
</evidence>
<accession>Q7YX38</accession>
<dbReference type="EMBL" id="BX284605">
    <property type="protein sequence ID" value="CAE17786.3"/>
    <property type="molecule type" value="Genomic_DNA"/>
</dbReference>
<dbReference type="RefSeq" id="NP_001023797.2">
    <property type="nucleotide sequence ID" value="NM_001028626.2"/>
</dbReference>
<dbReference type="HOGENOM" id="CLU_1972482_0_0_1"/>
<keyword evidence="1" id="KW-1133">Transmembrane helix</keyword>
<dbReference type="WormBase" id="F14D7.9">
    <property type="protein sequence ID" value="CE43969"/>
    <property type="gene ID" value="WBGene00008796"/>
</dbReference>
<evidence type="ECO:0000256" key="1">
    <source>
        <dbReference type="SAM" id="Phobius"/>
    </source>
</evidence>
<keyword evidence="1" id="KW-0472">Membrane</keyword>
<dbReference type="AlphaFoldDB" id="Q7YX38"/>
<feature type="transmembrane region" description="Helical" evidence="1">
    <location>
        <begin position="70"/>
        <end position="93"/>
    </location>
</feature>
<dbReference type="Proteomes" id="UP000001940">
    <property type="component" value="Chromosome V"/>
</dbReference>
<evidence type="ECO:0000313" key="2">
    <source>
        <dbReference type="EMBL" id="CAE17786.3"/>
    </source>
</evidence>
<sequence length="127" mass="14822">MVLIFRSDSKPNEFFSVVCPTSRCDPEELWNIRMSNTSVSFILHDVIHILDLFVQIECGRRILMKGLIKLGNFYIMVLFLCFTISVRVIFYILQPQCTLQTEILMQSTFGLKPLFTWITVAIFCPYL</sequence>
<dbReference type="KEGG" id="cel:CELE_F14D7.9"/>
<protein>
    <submittedName>
        <fullName evidence="2">Uncharacterized protein</fullName>
    </submittedName>
</protein>
<dbReference type="Bgee" id="WBGene00008796">
    <property type="expression patterns" value="Expressed in larva"/>
</dbReference>
<dbReference type="InParanoid" id="Q7YX38"/>
<evidence type="ECO:0000313" key="4">
    <source>
        <dbReference type="WormBase" id="F14D7.9"/>
    </source>
</evidence>
<name>Q7YX38_CAEEL</name>
<dbReference type="UCSC" id="F14D7.9">
    <property type="organism name" value="c. elegans"/>
</dbReference>
<proteinExistence type="predicted"/>